<dbReference type="InterPro" id="IPR002523">
    <property type="entry name" value="MgTranspt_CorA/ZnTranspt_ZntB"/>
</dbReference>
<keyword evidence="5 8" id="KW-0812">Transmembrane</keyword>
<evidence type="ECO:0000256" key="7">
    <source>
        <dbReference type="ARBA" id="ARBA00023136"/>
    </source>
</evidence>
<dbReference type="PANTHER" id="PTHR46494:SF1">
    <property type="entry name" value="CORA FAMILY METAL ION TRANSPORTER (EUROFUNG)"/>
    <property type="match status" value="1"/>
</dbReference>
<sequence>MPLADVDIVRRRSSIGLPTDKVDFILYLYNEYSFEEKYFQSVYELIDLLKNEIENNKKFKNKYYWIEVINCSCGDFPNSIKILCEHFNIHPLTMEDIATLTPYMKLNLFHDNGSLYLLMKILTWNGYRVQQQQVSFYLKCSQNLLITFQEQCFNNVEPFFQTIRTRLRRKHQNNAENSPFNQHNRLKQLNVDYLFYCLLDDIIDRYMLVMEEIAIRISQFDAILMTDTQARTLTTLHSIYHLKHDLLHLRILLNPLKEIINRLQRTTSDNEYVPCYRVDPSLRLGMKHHILRRQLKSSHQSTTNNKETTKLKSIYLNEYIYVYLNDLDNHVNQLIDSLEIQRESVSMLISFWITLTSNEVQGIFKILMLITVLFMPCNLLAGMHSTNFKTQPQYQYINGYYIILSILAVILIGMITWYRIKQWI</sequence>
<keyword evidence="4" id="KW-1003">Cell membrane</keyword>
<keyword evidence="3" id="KW-0813">Transport</keyword>
<comment type="caution">
    <text evidence="9">The sequence shown here is derived from an EMBL/GenBank/DDBJ whole genome shotgun (WGS) entry which is preliminary data.</text>
</comment>
<dbReference type="GO" id="GO:0015087">
    <property type="term" value="F:cobalt ion transmembrane transporter activity"/>
    <property type="evidence" value="ECO:0007669"/>
    <property type="project" value="TreeGrafter"/>
</dbReference>
<evidence type="ECO:0000313" key="10">
    <source>
        <dbReference type="EMBL" id="CAF3726948.1"/>
    </source>
</evidence>
<feature type="transmembrane region" description="Helical" evidence="8">
    <location>
        <begin position="401"/>
        <end position="420"/>
    </location>
</feature>
<feature type="transmembrane region" description="Helical" evidence="8">
    <location>
        <begin position="362"/>
        <end position="381"/>
    </location>
</feature>
<comment type="similarity">
    <text evidence="2">Belongs to the CorA metal ion transporter (MIT) (TC 1.A.35) family.</text>
</comment>
<dbReference type="Gene3D" id="3.30.460.20">
    <property type="entry name" value="CorA soluble domain-like"/>
    <property type="match status" value="1"/>
</dbReference>
<dbReference type="GO" id="GO:0015095">
    <property type="term" value="F:magnesium ion transmembrane transporter activity"/>
    <property type="evidence" value="ECO:0007669"/>
    <property type="project" value="TreeGrafter"/>
</dbReference>
<dbReference type="InterPro" id="IPR045861">
    <property type="entry name" value="CorA_cytoplasmic_dom"/>
</dbReference>
<organism evidence="9 11">
    <name type="scientific">Rotaria sordida</name>
    <dbReference type="NCBI Taxonomy" id="392033"/>
    <lineage>
        <taxon>Eukaryota</taxon>
        <taxon>Metazoa</taxon>
        <taxon>Spiralia</taxon>
        <taxon>Gnathifera</taxon>
        <taxon>Rotifera</taxon>
        <taxon>Eurotatoria</taxon>
        <taxon>Bdelloidea</taxon>
        <taxon>Philodinida</taxon>
        <taxon>Philodinidae</taxon>
        <taxon>Rotaria</taxon>
    </lineage>
</organism>
<evidence type="ECO:0000256" key="5">
    <source>
        <dbReference type="ARBA" id="ARBA00022692"/>
    </source>
</evidence>
<gene>
    <name evidence="10" type="ORF">FNK824_LOCUS10842</name>
    <name evidence="9" type="ORF">SEV965_LOCUS22902</name>
</gene>
<dbReference type="Gene3D" id="1.20.58.340">
    <property type="entry name" value="Magnesium transport protein CorA, transmembrane region"/>
    <property type="match status" value="2"/>
</dbReference>
<dbReference type="SUPFAM" id="SSF144083">
    <property type="entry name" value="Magnesium transport protein CorA, transmembrane region"/>
    <property type="match status" value="1"/>
</dbReference>
<evidence type="ECO:0000256" key="3">
    <source>
        <dbReference type="ARBA" id="ARBA00022448"/>
    </source>
</evidence>
<comment type="subcellular location">
    <subcellularLocation>
        <location evidence="1">Cell membrane</location>
        <topology evidence="1">Multi-pass membrane protein</topology>
    </subcellularLocation>
</comment>
<accession>A0A814YUK1</accession>
<reference evidence="9" key="1">
    <citation type="submission" date="2021-02" db="EMBL/GenBank/DDBJ databases">
        <authorList>
            <person name="Nowell W R."/>
        </authorList>
    </citation>
    <scope>NUCLEOTIDE SEQUENCE</scope>
</reference>
<dbReference type="GO" id="GO:0050897">
    <property type="term" value="F:cobalt ion binding"/>
    <property type="evidence" value="ECO:0007669"/>
    <property type="project" value="TreeGrafter"/>
</dbReference>
<dbReference type="AlphaFoldDB" id="A0A814YUK1"/>
<evidence type="ECO:0000256" key="1">
    <source>
        <dbReference type="ARBA" id="ARBA00004651"/>
    </source>
</evidence>
<dbReference type="GO" id="GO:0000287">
    <property type="term" value="F:magnesium ion binding"/>
    <property type="evidence" value="ECO:0007669"/>
    <property type="project" value="TreeGrafter"/>
</dbReference>
<evidence type="ECO:0000256" key="4">
    <source>
        <dbReference type="ARBA" id="ARBA00022475"/>
    </source>
</evidence>
<dbReference type="EMBL" id="CAJNOU010001653">
    <property type="protein sequence ID" value="CAF1234899.1"/>
    <property type="molecule type" value="Genomic_DNA"/>
</dbReference>
<keyword evidence="6 8" id="KW-1133">Transmembrane helix</keyword>
<proteinExistence type="inferred from homology"/>
<dbReference type="EMBL" id="CAJOBE010001245">
    <property type="protein sequence ID" value="CAF3726948.1"/>
    <property type="molecule type" value="Genomic_DNA"/>
</dbReference>
<keyword evidence="7 8" id="KW-0472">Membrane</keyword>
<name>A0A814YUK1_9BILA</name>
<dbReference type="SUPFAM" id="SSF143865">
    <property type="entry name" value="CorA soluble domain-like"/>
    <property type="match status" value="1"/>
</dbReference>
<dbReference type="Proteomes" id="UP000663889">
    <property type="component" value="Unassembled WGS sequence"/>
</dbReference>
<evidence type="ECO:0000256" key="6">
    <source>
        <dbReference type="ARBA" id="ARBA00022989"/>
    </source>
</evidence>
<evidence type="ECO:0000313" key="9">
    <source>
        <dbReference type="EMBL" id="CAF1234899.1"/>
    </source>
</evidence>
<dbReference type="Pfam" id="PF01544">
    <property type="entry name" value="CorA"/>
    <property type="match status" value="2"/>
</dbReference>
<evidence type="ECO:0000256" key="2">
    <source>
        <dbReference type="ARBA" id="ARBA00009765"/>
    </source>
</evidence>
<evidence type="ECO:0000313" key="11">
    <source>
        <dbReference type="Proteomes" id="UP000663889"/>
    </source>
</evidence>
<evidence type="ECO:0000256" key="8">
    <source>
        <dbReference type="SAM" id="Phobius"/>
    </source>
</evidence>
<dbReference type="GO" id="GO:0005886">
    <property type="term" value="C:plasma membrane"/>
    <property type="evidence" value="ECO:0007669"/>
    <property type="project" value="UniProtKB-SubCell"/>
</dbReference>
<dbReference type="PANTHER" id="PTHR46494">
    <property type="entry name" value="CORA FAMILY METAL ION TRANSPORTER (EUROFUNG)"/>
    <property type="match status" value="1"/>
</dbReference>
<protein>
    <submittedName>
        <fullName evidence="9">Uncharacterized protein</fullName>
    </submittedName>
</protein>
<dbReference type="Proteomes" id="UP000663874">
    <property type="component" value="Unassembled WGS sequence"/>
</dbReference>
<dbReference type="InterPro" id="IPR045863">
    <property type="entry name" value="CorA_TM1_TM2"/>
</dbReference>